<evidence type="ECO:0000313" key="1">
    <source>
        <dbReference type="EMBL" id="KAK2087864.1"/>
    </source>
</evidence>
<accession>A0ABQ9TTD1</accession>
<reference evidence="1 2" key="1">
    <citation type="submission" date="2023-05" db="EMBL/GenBank/DDBJ databases">
        <title>B98-5 Cell Line De Novo Hybrid Assembly: An Optical Mapping Approach.</title>
        <authorList>
            <person name="Kananen K."/>
            <person name="Auerbach J.A."/>
            <person name="Kautto E."/>
            <person name="Blachly J.S."/>
        </authorList>
    </citation>
    <scope>NUCLEOTIDE SEQUENCE [LARGE SCALE GENOMIC DNA]</scope>
    <source>
        <strain evidence="1">B95-8</strain>
        <tissue evidence="1">Cell line</tissue>
    </source>
</reference>
<dbReference type="EMBL" id="JASSZA010000019">
    <property type="protein sequence ID" value="KAK2087864.1"/>
    <property type="molecule type" value="Genomic_DNA"/>
</dbReference>
<protein>
    <submittedName>
        <fullName evidence="1">Uncharacterized protein</fullName>
    </submittedName>
</protein>
<sequence length="67" mass="7478">MREATPSSPIGRLMGRYPPLSHDWINLQDPPPGRTLPSIRRTFIPSLSPSLTMLYPTADHIDLPGLQ</sequence>
<name>A0ABQ9TTD1_SAGOE</name>
<proteinExistence type="predicted"/>
<keyword evidence="2" id="KW-1185">Reference proteome</keyword>
<evidence type="ECO:0000313" key="2">
    <source>
        <dbReference type="Proteomes" id="UP001266305"/>
    </source>
</evidence>
<gene>
    <name evidence="1" type="ORF">P7K49_033771</name>
</gene>
<dbReference type="Proteomes" id="UP001266305">
    <property type="component" value="Unassembled WGS sequence"/>
</dbReference>
<comment type="caution">
    <text evidence="1">The sequence shown here is derived from an EMBL/GenBank/DDBJ whole genome shotgun (WGS) entry which is preliminary data.</text>
</comment>
<organism evidence="1 2">
    <name type="scientific">Saguinus oedipus</name>
    <name type="common">Cotton-top tamarin</name>
    <name type="synonym">Oedipomidas oedipus</name>
    <dbReference type="NCBI Taxonomy" id="9490"/>
    <lineage>
        <taxon>Eukaryota</taxon>
        <taxon>Metazoa</taxon>
        <taxon>Chordata</taxon>
        <taxon>Craniata</taxon>
        <taxon>Vertebrata</taxon>
        <taxon>Euteleostomi</taxon>
        <taxon>Mammalia</taxon>
        <taxon>Eutheria</taxon>
        <taxon>Euarchontoglires</taxon>
        <taxon>Primates</taxon>
        <taxon>Haplorrhini</taxon>
        <taxon>Platyrrhini</taxon>
        <taxon>Cebidae</taxon>
        <taxon>Callitrichinae</taxon>
        <taxon>Saguinus</taxon>
    </lineage>
</organism>